<evidence type="ECO:0000313" key="2">
    <source>
        <dbReference type="EMBL" id="RMJ03979.1"/>
    </source>
</evidence>
<dbReference type="SUPFAM" id="SSF52091">
    <property type="entry name" value="SpoIIaa-like"/>
    <property type="match status" value="1"/>
</dbReference>
<dbReference type="AlphaFoldDB" id="A0A3M2RFN8"/>
<dbReference type="EMBL" id="QMDL01000002">
    <property type="protein sequence ID" value="RMJ03979.1"/>
    <property type="molecule type" value="Genomic_DNA"/>
</dbReference>
<dbReference type="InterPro" id="IPR058548">
    <property type="entry name" value="MlaB-like_STAS"/>
</dbReference>
<accession>A0A3M2RFN8</accession>
<protein>
    <recommendedName>
        <fullName evidence="1">MlaB-like STAS domain-containing protein</fullName>
    </recommendedName>
</protein>
<dbReference type="RefSeq" id="WP_114334097.1">
    <property type="nucleotide sequence ID" value="NZ_QMDL01000002.1"/>
</dbReference>
<name>A0A3M2RFN8_9GAMM</name>
<dbReference type="Gene3D" id="3.30.750.24">
    <property type="entry name" value="STAS domain"/>
    <property type="match status" value="1"/>
</dbReference>
<proteinExistence type="predicted"/>
<dbReference type="CDD" id="cd07043">
    <property type="entry name" value="STAS_anti-anti-sigma_factors"/>
    <property type="match status" value="1"/>
</dbReference>
<evidence type="ECO:0000259" key="1">
    <source>
        <dbReference type="Pfam" id="PF13466"/>
    </source>
</evidence>
<dbReference type="Proteomes" id="UP000265903">
    <property type="component" value="Unassembled WGS sequence"/>
</dbReference>
<dbReference type="InterPro" id="IPR036513">
    <property type="entry name" value="STAS_dom_sf"/>
</dbReference>
<reference evidence="2 3" key="1">
    <citation type="submission" date="2018-08" db="EMBL/GenBank/DDBJ databases">
        <title>Whole Genome Sequence of the Moderate Halophilic Marine Bacterium Marinobacter litoralis Sw-45.</title>
        <authorList>
            <person name="Musa H."/>
        </authorList>
    </citation>
    <scope>NUCLEOTIDE SEQUENCE [LARGE SCALE GENOMIC DNA]</scope>
    <source>
        <strain evidence="2 3">Sw-45</strain>
    </source>
</reference>
<gene>
    <name evidence="2" type="ORF">DOQ08_01299</name>
</gene>
<dbReference type="Pfam" id="PF13466">
    <property type="entry name" value="STAS_2"/>
    <property type="match status" value="1"/>
</dbReference>
<organism evidence="2 3">
    <name type="scientific">Marinobacter litoralis</name>
    <dbReference type="NCBI Taxonomy" id="187981"/>
    <lineage>
        <taxon>Bacteria</taxon>
        <taxon>Pseudomonadati</taxon>
        <taxon>Pseudomonadota</taxon>
        <taxon>Gammaproteobacteria</taxon>
        <taxon>Pseudomonadales</taxon>
        <taxon>Marinobacteraceae</taxon>
        <taxon>Marinobacter</taxon>
    </lineage>
</organism>
<keyword evidence="3" id="KW-1185">Reference proteome</keyword>
<feature type="domain" description="MlaB-like STAS" evidence="1">
    <location>
        <begin position="15"/>
        <end position="95"/>
    </location>
</feature>
<evidence type="ECO:0000313" key="3">
    <source>
        <dbReference type="Proteomes" id="UP000265903"/>
    </source>
</evidence>
<comment type="caution">
    <text evidence="2">The sequence shown here is derived from an EMBL/GenBank/DDBJ whole genome shotgun (WGS) entry which is preliminary data.</text>
</comment>
<dbReference type="OrthoDB" id="6371012at2"/>
<sequence length="105" mass="11163">MSNSRPVVNLEGSVLSVVGKVDANSVLELRKQGEKLVSGAQGSLTVDLTRLQTAHSAVLSMLMCWQRMAQSKQLALSFEGASERLQSLAALSNLDAHLPGFSAHS</sequence>